<organism evidence="1 2">
    <name type="scientific">Candidatus Taylorbacteria bacterium RIFCSPLOWO2_01_FULL_45_15b</name>
    <dbReference type="NCBI Taxonomy" id="1802319"/>
    <lineage>
        <taxon>Bacteria</taxon>
        <taxon>Candidatus Tayloriibacteriota</taxon>
    </lineage>
</organism>
<sequence>MGIEKNAYMKLEQRGEIPEKHLCSLSRVLKVSTTDLLVEKYAPVMRHIFHIPTEIFRTFVKDHMSEDRAFGKKFPTLEKLSVGVLTSDHV</sequence>
<gene>
    <name evidence="1" type="ORF">A2928_03520</name>
</gene>
<proteinExistence type="predicted"/>
<accession>A0A1G2NB95</accession>
<comment type="caution">
    <text evidence="1">The sequence shown here is derived from an EMBL/GenBank/DDBJ whole genome shotgun (WGS) entry which is preliminary data.</text>
</comment>
<protein>
    <submittedName>
        <fullName evidence="1">Uncharacterized protein</fullName>
    </submittedName>
</protein>
<evidence type="ECO:0000313" key="2">
    <source>
        <dbReference type="Proteomes" id="UP000176221"/>
    </source>
</evidence>
<dbReference type="AlphaFoldDB" id="A0A1G2NB95"/>
<dbReference type="STRING" id="1802319.A2928_03520"/>
<name>A0A1G2NB95_9BACT</name>
<dbReference type="EMBL" id="MHRX01000041">
    <property type="protein sequence ID" value="OHA32571.1"/>
    <property type="molecule type" value="Genomic_DNA"/>
</dbReference>
<evidence type="ECO:0000313" key="1">
    <source>
        <dbReference type="EMBL" id="OHA32571.1"/>
    </source>
</evidence>
<reference evidence="1 2" key="1">
    <citation type="journal article" date="2016" name="Nat. Commun.">
        <title>Thousands of microbial genomes shed light on interconnected biogeochemical processes in an aquifer system.</title>
        <authorList>
            <person name="Anantharaman K."/>
            <person name="Brown C.T."/>
            <person name="Hug L.A."/>
            <person name="Sharon I."/>
            <person name="Castelle C.J."/>
            <person name="Probst A.J."/>
            <person name="Thomas B.C."/>
            <person name="Singh A."/>
            <person name="Wilkins M.J."/>
            <person name="Karaoz U."/>
            <person name="Brodie E.L."/>
            <person name="Williams K.H."/>
            <person name="Hubbard S.S."/>
            <person name="Banfield J.F."/>
        </authorList>
    </citation>
    <scope>NUCLEOTIDE SEQUENCE [LARGE SCALE GENOMIC DNA]</scope>
</reference>
<dbReference type="Proteomes" id="UP000176221">
    <property type="component" value="Unassembled WGS sequence"/>
</dbReference>